<comment type="catalytic activity">
    <reaction evidence="6 8">
        <text>dCMP + ATP = dCDP + ADP</text>
        <dbReference type="Rhea" id="RHEA:25094"/>
        <dbReference type="ChEBI" id="CHEBI:30616"/>
        <dbReference type="ChEBI" id="CHEBI:57566"/>
        <dbReference type="ChEBI" id="CHEBI:58593"/>
        <dbReference type="ChEBI" id="CHEBI:456216"/>
        <dbReference type="EC" id="2.7.4.25"/>
    </reaction>
</comment>
<evidence type="ECO:0000313" key="11">
    <source>
        <dbReference type="Proteomes" id="UP000188937"/>
    </source>
</evidence>
<dbReference type="GO" id="GO:0036430">
    <property type="term" value="F:CMP kinase activity"/>
    <property type="evidence" value="ECO:0007669"/>
    <property type="project" value="RHEA"/>
</dbReference>
<dbReference type="GO" id="GO:0005524">
    <property type="term" value="F:ATP binding"/>
    <property type="evidence" value="ECO:0007669"/>
    <property type="project" value="UniProtKB-UniRule"/>
</dbReference>
<accession>A0A1U9KFT3</accession>
<dbReference type="HAMAP" id="MF_00238">
    <property type="entry name" value="Cytidyl_kinase_type1"/>
    <property type="match status" value="1"/>
</dbReference>
<proteinExistence type="inferred from homology"/>
<evidence type="ECO:0000256" key="2">
    <source>
        <dbReference type="ARBA" id="ARBA00022679"/>
    </source>
</evidence>
<feature type="domain" description="Cytidylate kinase" evidence="9">
    <location>
        <begin position="12"/>
        <end position="214"/>
    </location>
</feature>
<dbReference type="Gene3D" id="3.40.50.300">
    <property type="entry name" value="P-loop containing nucleotide triphosphate hydrolases"/>
    <property type="match status" value="1"/>
</dbReference>
<evidence type="ECO:0000313" key="10">
    <source>
        <dbReference type="EMBL" id="AQS84660.1"/>
    </source>
</evidence>
<dbReference type="eggNOG" id="COG0283">
    <property type="taxonomic scope" value="Bacteria"/>
</dbReference>
<evidence type="ECO:0000256" key="5">
    <source>
        <dbReference type="ARBA" id="ARBA00022840"/>
    </source>
</evidence>
<evidence type="ECO:0000256" key="4">
    <source>
        <dbReference type="ARBA" id="ARBA00022777"/>
    </source>
</evidence>
<dbReference type="GO" id="GO:0036431">
    <property type="term" value="F:dCMP kinase activity"/>
    <property type="evidence" value="ECO:0007669"/>
    <property type="project" value="InterPro"/>
</dbReference>
<dbReference type="InterPro" id="IPR027417">
    <property type="entry name" value="P-loop_NTPase"/>
</dbReference>
<dbReference type="STRING" id="435.A0U92_07560"/>
<dbReference type="InterPro" id="IPR011994">
    <property type="entry name" value="Cytidylate_kinase_dom"/>
</dbReference>
<dbReference type="RefSeq" id="WP_077812699.1">
    <property type="nucleotide sequence ID" value="NZ_CP014692.1"/>
</dbReference>
<name>A0A1U9KFT3_ACEAC</name>
<evidence type="ECO:0000256" key="3">
    <source>
        <dbReference type="ARBA" id="ARBA00022741"/>
    </source>
</evidence>
<organism evidence="10 11">
    <name type="scientific">Acetobacter aceti</name>
    <dbReference type="NCBI Taxonomy" id="435"/>
    <lineage>
        <taxon>Bacteria</taxon>
        <taxon>Pseudomonadati</taxon>
        <taxon>Pseudomonadota</taxon>
        <taxon>Alphaproteobacteria</taxon>
        <taxon>Acetobacterales</taxon>
        <taxon>Acetobacteraceae</taxon>
        <taxon>Acetobacter</taxon>
        <taxon>Acetobacter subgen. Acetobacter</taxon>
    </lineage>
</organism>
<comment type="subcellular location">
    <subcellularLocation>
        <location evidence="8">Cytoplasm</location>
    </subcellularLocation>
</comment>
<evidence type="ECO:0000256" key="6">
    <source>
        <dbReference type="ARBA" id="ARBA00047615"/>
    </source>
</evidence>
<keyword evidence="11" id="KW-1185">Reference proteome</keyword>
<dbReference type="KEGG" id="aace:A0U92_07560"/>
<reference evidence="10 11" key="1">
    <citation type="submission" date="2016-03" db="EMBL/GenBank/DDBJ databases">
        <title>Acetic acid bacteria sequencing.</title>
        <authorList>
            <person name="Brandt J."/>
            <person name="Jakob F."/>
            <person name="Vogel R.F."/>
        </authorList>
    </citation>
    <scope>NUCLEOTIDE SEQUENCE [LARGE SCALE GENOMIC DNA]</scope>
    <source>
        <strain evidence="10 11">TMW2.1153</strain>
    </source>
</reference>
<dbReference type="Pfam" id="PF02224">
    <property type="entry name" value="Cytidylate_kin"/>
    <property type="match status" value="1"/>
</dbReference>
<dbReference type="AlphaFoldDB" id="A0A1U9KFT3"/>
<dbReference type="EMBL" id="CP014692">
    <property type="protein sequence ID" value="AQS84660.1"/>
    <property type="molecule type" value="Genomic_DNA"/>
</dbReference>
<protein>
    <recommendedName>
        <fullName evidence="8">Cytidylate kinase</fullName>
        <shortName evidence="8">CK</shortName>
        <ecNumber evidence="8">2.7.4.25</ecNumber>
    </recommendedName>
    <alternativeName>
        <fullName evidence="8">Cytidine monophosphate kinase</fullName>
        <shortName evidence="8">CMP kinase</shortName>
    </alternativeName>
</protein>
<evidence type="ECO:0000256" key="7">
    <source>
        <dbReference type="ARBA" id="ARBA00048478"/>
    </source>
</evidence>
<comment type="catalytic activity">
    <reaction evidence="7 8">
        <text>CMP + ATP = CDP + ADP</text>
        <dbReference type="Rhea" id="RHEA:11600"/>
        <dbReference type="ChEBI" id="CHEBI:30616"/>
        <dbReference type="ChEBI" id="CHEBI:58069"/>
        <dbReference type="ChEBI" id="CHEBI:60377"/>
        <dbReference type="ChEBI" id="CHEBI:456216"/>
        <dbReference type="EC" id="2.7.4.25"/>
    </reaction>
</comment>
<keyword evidence="5 8" id="KW-0067">ATP-binding</keyword>
<dbReference type="SUPFAM" id="SSF52540">
    <property type="entry name" value="P-loop containing nucleoside triphosphate hydrolases"/>
    <property type="match status" value="1"/>
</dbReference>
<dbReference type="InterPro" id="IPR003136">
    <property type="entry name" value="Cytidylate_kin"/>
</dbReference>
<dbReference type="GO" id="GO:0005737">
    <property type="term" value="C:cytoplasm"/>
    <property type="evidence" value="ECO:0007669"/>
    <property type="project" value="UniProtKB-SubCell"/>
</dbReference>
<sequence length="234" mass="24860">MTRPVTGSAPIIAVDGPAAAGKGTLSKRLAEALELPHLDTGLLYRAVGRLMINAGLDPASTSGESIARSLSLADLQRTDLRTPDVDAAASLVARDNAVRQALVDMQRLFARENGAVLDGRDIGTVIFPDADVKLFITASPYARAVRRYIQNGGSDDAPDRDQLVRTVEVALIARDHADSTRASAPLRMADDAVKIETDTLTADEVLAHSLRIVRDALKAKNVNLPSASVQDLCS</sequence>
<dbReference type="OrthoDB" id="9807434at2"/>
<dbReference type="EC" id="2.7.4.25" evidence="8"/>
<keyword evidence="8" id="KW-0963">Cytoplasm</keyword>
<feature type="binding site" evidence="8">
    <location>
        <begin position="16"/>
        <end position="24"/>
    </location>
    <ligand>
        <name>ATP</name>
        <dbReference type="ChEBI" id="CHEBI:30616"/>
    </ligand>
</feature>
<dbReference type="Proteomes" id="UP000188937">
    <property type="component" value="Chromosome"/>
</dbReference>
<comment type="similarity">
    <text evidence="1 8">Belongs to the cytidylate kinase family. Type 1 subfamily.</text>
</comment>
<dbReference type="CDD" id="cd02020">
    <property type="entry name" value="CMPK"/>
    <property type="match status" value="1"/>
</dbReference>
<evidence type="ECO:0000259" key="9">
    <source>
        <dbReference type="Pfam" id="PF02224"/>
    </source>
</evidence>
<evidence type="ECO:0000256" key="1">
    <source>
        <dbReference type="ARBA" id="ARBA00009427"/>
    </source>
</evidence>
<keyword evidence="2 8" id="KW-0808">Transferase</keyword>
<evidence type="ECO:0000256" key="8">
    <source>
        <dbReference type="HAMAP-Rule" id="MF_00238"/>
    </source>
</evidence>
<keyword evidence="4 8" id="KW-0418">Kinase</keyword>
<dbReference type="GO" id="GO:0006220">
    <property type="term" value="P:pyrimidine nucleotide metabolic process"/>
    <property type="evidence" value="ECO:0007669"/>
    <property type="project" value="UniProtKB-UniRule"/>
</dbReference>
<gene>
    <name evidence="8" type="primary">cmk</name>
    <name evidence="10" type="ORF">A0U92_07560</name>
</gene>
<keyword evidence="3 8" id="KW-0547">Nucleotide-binding</keyword>